<dbReference type="GeneID" id="18819601"/>
<dbReference type="RefSeq" id="XP_007319223.1">
    <property type="nucleotide sequence ID" value="XM_007319161.1"/>
</dbReference>
<dbReference type="Gene3D" id="3.80.10.10">
    <property type="entry name" value="Ribonuclease Inhibitor"/>
    <property type="match status" value="1"/>
</dbReference>
<dbReference type="InterPro" id="IPR032675">
    <property type="entry name" value="LRR_dom_sf"/>
</dbReference>
<dbReference type="Proteomes" id="UP000008064">
    <property type="component" value="Unassembled WGS sequence"/>
</dbReference>
<protein>
    <recommendedName>
        <fullName evidence="2">F-box domain-containing protein</fullName>
    </recommendedName>
</protein>
<dbReference type="EMBL" id="GL945435">
    <property type="protein sequence ID" value="EGO23461.1"/>
    <property type="molecule type" value="Genomic_DNA"/>
</dbReference>
<proteinExistence type="predicted"/>
<name>F8P088_SERL9</name>
<dbReference type="OrthoDB" id="3256525at2759"/>
<gene>
    <name evidence="1" type="ORF">SERLADRAFT_469399</name>
</gene>
<evidence type="ECO:0008006" key="2">
    <source>
        <dbReference type="Google" id="ProtNLM"/>
    </source>
</evidence>
<dbReference type="SUPFAM" id="SSF52047">
    <property type="entry name" value="RNI-like"/>
    <property type="match status" value="1"/>
</dbReference>
<accession>F8P088</accession>
<organism>
    <name type="scientific">Serpula lacrymans var. lacrymans (strain S7.9)</name>
    <name type="common">Dry rot fungus</name>
    <dbReference type="NCBI Taxonomy" id="578457"/>
    <lineage>
        <taxon>Eukaryota</taxon>
        <taxon>Fungi</taxon>
        <taxon>Dikarya</taxon>
        <taxon>Basidiomycota</taxon>
        <taxon>Agaricomycotina</taxon>
        <taxon>Agaricomycetes</taxon>
        <taxon>Agaricomycetidae</taxon>
        <taxon>Boletales</taxon>
        <taxon>Coniophorineae</taxon>
        <taxon>Serpulaceae</taxon>
        <taxon>Serpula</taxon>
    </lineage>
</organism>
<sequence>MQAAQLPPEIWLHIFRWATSPLSSGSFALTYEPFQIGSEDVLKATLQAKYAIVRVCQLWRALAMDLLYEDVRVRHGMHLLASALKGDECLAEGNGRWVRRLELPYAHTTTATSDSSVTALDILKNCPTLEVLTRPFPPESADNMRFEFSAEHVVLTSLKRLEWWHYNGAARSGGINSLYDVLKNAPNLQYLAVGGSVLPRFISVAPLCLTALSTLRLRKMNHLFIRQICRWDFPSLEHVIVDVPETWHGALEDFWEAFGDRLRTVELGQNLAFCVGDQITAILQGCPRLKELNYYVFFASPVRFTFVHSSISCIRLHAHPNLILLHDGWDFLAEHLAFLAGPSLPALRYVIFHGDWKVIIEDARFASLHAALLNRGCIIKYATGSLLLGSPQNSLMSAPSHVQLC</sequence>
<evidence type="ECO:0000313" key="1">
    <source>
        <dbReference type="EMBL" id="EGO23461.1"/>
    </source>
</evidence>
<reference evidence="1" key="1">
    <citation type="submission" date="2011-04" db="EMBL/GenBank/DDBJ databases">
        <title>Evolution of plant cell wall degrading machinery underlies the functional diversity of forest fungi.</title>
        <authorList>
            <consortium name="US DOE Joint Genome Institute (JGI-PGF)"/>
            <person name="Eastwood D.C."/>
            <person name="Floudas D."/>
            <person name="Binder M."/>
            <person name="Majcherczyk A."/>
            <person name="Schneider P."/>
            <person name="Aerts A."/>
            <person name="Asiegbu F.O."/>
            <person name="Baker S.E."/>
            <person name="Barry K."/>
            <person name="Bendiksby M."/>
            <person name="Blumentritt M."/>
            <person name="Coutinho P.M."/>
            <person name="Cullen D."/>
            <person name="Cullen D."/>
            <person name="Gathman A."/>
            <person name="Goodell B."/>
            <person name="Henrissat B."/>
            <person name="Ihrmark K."/>
            <person name="Kauserud H."/>
            <person name="Kohler A."/>
            <person name="LaButti K."/>
            <person name="Lapidus A."/>
            <person name="Lavin J.L."/>
            <person name="Lee Y.-H."/>
            <person name="Lindquist E."/>
            <person name="Lilly W."/>
            <person name="Lucas S."/>
            <person name="Morin E."/>
            <person name="Murat C."/>
            <person name="Oguiza J.A."/>
            <person name="Park J."/>
            <person name="Pisabarro A.G."/>
            <person name="Riley R."/>
            <person name="Rosling A."/>
            <person name="Salamov A."/>
            <person name="Schmidt O."/>
            <person name="Schmutz J."/>
            <person name="Skrede I."/>
            <person name="Stenlid J."/>
            <person name="Wiebenga A."/>
            <person name="Xie X."/>
            <person name="Kues U."/>
            <person name="Hibbett D.S."/>
            <person name="Hoffmeister D."/>
            <person name="Hogberg N."/>
            <person name="Martin F."/>
            <person name="Grigoriev I.V."/>
            <person name="Watkinson S.C."/>
        </authorList>
    </citation>
    <scope>NUCLEOTIDE SEQUENCE</scope>
    <source>
        <strain evidence="1">S7.9</strain>
    </source>
</reference>
<dbReference type="AlphaFoldDB" id="F8P088"/>
<dbReference type="KEGG" id="sla:SERLADRAFT_469399"/>
<dbReference type="HOGENOM" id="CLU_038856_0_0_1"/>